<dbReference type="Pfam" id="PF01548">
    <property type="entry name" value="DEDD_Tnp_IS110"/>
    <property type="match status" value="1"/>
</dbReference>
<dbReference type="RefSeq" id="WP_305907091.1">
    <property type="nucleotide sequence ID" value="NZ_CP157743.1"/>
</dbReference>
<evidence type="ECO:0000313" key="2">
    <source>
        <dbReference type="EMBL" id="XBS20176.1"/>
    </source>
</evidence>
<gene>
    <name evidence="2" type="ORF">Q9L42_017755</name>
</gene>
<dbReference type="PANTHER" id="PTHR33055">
    <property type="entry name" value="TRANSPOSASE FOR INSERTION SEQUENCE ELEMENT IS1111A"/>
    <property type="match status" value="1"/>
</dbReference>
<reference evidence="2 3" key="1">
    <citation type="journal article" date="2024" name="Microbiology">
        <title>Methylomarinum rosea sp. nov., a novel halophilic methanotrophic bacterium from the hypersaline Lake Elton.</title>
        <authorList>
            <person name="Suleimanov R.Z."/>
            <person name="Oshkin I.Y."/>
            <person name="Danilova O.V."/>
            <person name="Suzina N.E."/>
            <person name="Dedysh S.N."/>
        </authorList>
    </citation>
    <scope>NUCLEOTIDE SEQUENCE [LARGE SCALE GENOMIC DNA]</scope>
    <source>
        <strain evidence="2 3">Ch1-1</strain>
    </source>
</reference>
<sequence>MAFYCGIDLHSNNHVVVVIDENDQRLEERRIGNDVSLTLSLLAPYQDRLVAIAVESTFNWYWLVDGLQAAGFRVELVNPAGIKQYEGLKYTDDR</sequence>
<dbReference type="InterPro" id="IPR002525">
    <property type="entry name" value="Transp_IS110-like_N"/>
</dbReference>
<dbReference type="Proteomes" id="UP001225378">
    <property type="component" value="Chromosome"/>
</dbReference>
<dbReference type="EMBL" id="CP157743">
    <property type="protein sequence ID" value="XBS20176.1"/>
    <property type="molecule type" value="Genomic_DNA"/>
</dbReference>
<name>A0AAU7NT53_9GAMM</name>
<protein>
    <submittedName>
        <fullName evidence="2">Transposase</fullName>
    </submittedName>
</protein>
<feature type="domain" description="Transposase IS110-like N-terminal" evidence="1">
    <location>
        <begin position="5"/>
        <end position="88"/>
    </location>
</feature>
<dbReference type="InterPro" id="IPR047650">
    <property type="entry name" value="Transpos_IS110"/>
</dbReference>
<dbReference type="PANTHER" id="PTHR33055:SF15">
    <property type="entry name" value="TRANSPOSASE-RELATED"/>
    <property type="match status" value="1"/>
</dbReference>
<evidence type="ECO:0000259" key="1">
    <source>
        <dbReference type="Pfam" id="PF01548"/>
    </source>
</evidence>
<dbReference type="GO" id="GO:0003677">
    <property type="term" value="F:DNA binding"/>
    <property type="evidence" value="ECO:0007669"/>
    <property type="project" value="InterPro"/>
</dbReference>
<accession>A0AAU7NT53</accession>
<evidence type="ECO:0000313" key="3">
    <source>
        <dbReference type="Proteomes" id="UP001225378"/>
    </source>
</evidence>
<dbReference type="AlphaFoldDB" id="A0AAU7NT53"/>
<proteinExistence type="predicted"/>
<dbReference type="KEGG" id="mech:Q9L42_017755"/>
<dbReference type="GO" id="GO:0004803">
    <property type="term" value="F:transposase activity"/>
    <property type="evidence" value="ECO:0007669"/>
    <property type="project" value="InterPro"/>
</dbReference>
<keyword evidence="3" id="KW-1185">Reference proteome</keyword>
<dbReference type="GO" id="GO:0006313">
    <property type="term" value="P:DNA transposition"/>
    <property type="evidence" value="ECO:0007669"/>
    <property type="project" value="InterPro"/>
</dbReference>
<organism evidence="2 3">
    <name type="scientific">Methylomarinum roseum</name>
    <dbReference type="NCBI Taxonomy" id="3067653"/>
    <lineage>
        <taxon>Bacteria</taxon>
        <taxon>Pseudomonadati</taxon>
        <taxon>Pseudomonadota</taxon>
        <taxon>Gammaproteobacteria</taxon>
        <taxon>Methylococcales</taxon>
        <taxon>Methylococcaceae</taxon>
        <taxon>Methylomarinum</taxon>
    </lineage>
</organism>